<gene>
    <name evidence="1" type="ORF">METZ01_LOCUS118318</name>
</gene>
<protein>
    <submittedName>
        <fullName evidence="1">Uncharacterized protein</fullName>
    </submittedName>
</protein>
<feature type="non-terminal residue" evidence="1">
    <location>
        <position position="29"/>
    </location>
</feature>
<dbReference type="EMBL" id="UINC01015568">
    <property type="protein sequence ID" value="SVA65464.1"/>
    <property type="molecule type" value="Genomic_DNA"/>
</dbReference>
<accession>A0A381XL25</accession>
<proteinExistence type="predicted"/>
<name>A0A381XL25_9ZZZZ</name>
<organism evidence="1">
    <name type="scientific">marine metagenome</name>
    <dbReference type="NCBI Taxonomy" id="408172"/>
    <lineage>
        <taxon>unclassified sequences</taxon>
        <taxon>metagenomes</taxon>
        <taxon>ecological metagenomes</taxon>
    </lineage>
</organism>
<reference evidence="1" key="1">
    <citation type="submission" date="2018-05" db="EMBL/GenBank/DDBJ databases">
        <authorList>
            <person name="Lanie J.A."/>
            <person name="Ng W.-L."/>
            <person name="Kazmierczak K.M."/>
            <person name="Andrzejewski T.M."/>
            <person name="Davidsen T.M."/>
            <person name="Wayne K.J."/>
            <person name="Tettelin H."/>
            <person name="Glass J.I."/>
            <person name="Rusch D."/>
            <person name="Podicherti R."/>
            <person name="Tsui H.-C.T."/>
            <person name="Winkler M.E."/>
        </authorList>
    </citation>
    <scope>NUCLEOTIDE SEQUENCE</scope>
</reference>
<sequence>MTGGSAARGAAGPEAGSKLIPMVVLGGWL</sequence>
<dbReference type="AlphaFoldDB" id="A0A381XL25"/>
<evidence type="ECO:0000313" key="1">
    <source>
        <dbReference type="EMBL" id="SVA65464.1"/>
    </source>
</evidence>